<evidence type="ECO:0000256" key="1">
    <source>
        <dbReference type="SAM" id="MobiDB-lite"/>
    </source>
</evidence>
<keyword evidence="3" id="KW-1185">Reference proteome</keyword>
<accession>A0A6A7B4J9</accession>
<protein>
    <submittedName>
        <fullName evidence="2">Uncharacterized protein</fullName>
    </submittedName>
</protein>
<sequence length="126" mass="13484">MSRAAPLLPATITHAGRVTSASQASPRSCVSHVAAARPPAPGADTDTALRSRRSSGQSIPCLQLRRAASPCWACANRWPATILYPSTEHRCRACRSTEPETAPTALSPLLRLPNWARHLTPLHGEC</sequence>
<name>A0A6A7B4J9_9PLEO</name>
<reference evidence="2" key="1">
    <citation type="submission" date="2020-01" db="EMBL/GenBank/DDBJ databases">
        <authorList>
            <consortium name="DOE Joint Genome Institute"/>
            <person name="Haridas S."/>
            <person name="Albert R."/>
            <person name="Binder M."/>
            <person name="Bloem J."/>
            <person name="Labutti K."/>
            <person name="Salamov A."/>
            <person name="Andreopoulos B."/>
            <person name="Baker S.E."/>
            <person name="Barry K."/>
            <person name="Bills G."/>
            <person name="Bluhm B.H."/>
            <person name="Cannon C."/>
            <person name="Castanera R."/>
            <person name="Culley D.E."/>
            <person name="Daum C."/>
            <person name="Ezra D."/>
            <person name="Gonzalez J.B."/>
            <person name="Henrissat B."/>
            <person name="Kuo A."/>
            <person name="Liang C."/>
            <person name="Lipzen A."/>
            <person name="Lutzoni F."/>
            <person name="Magnuson J."/>
            <person name="Mondo S."/>
            <person name="Nolan M."/>
            <person name="Ohm R."/>
            <person name="Pangilinan J."/>
            <person name="Park H.-J."/>
            <person name="Ramirez L."/>
            <person name="Alfaro M."/>
            <person name="Sun H."/>
            <person name="Tritt A."/>
            <person name="Yoshinaga Y."/>
            <person name="Zwiers L.-H."/>
            <person name="Turgeon B.G."/>
            <person name="Goodwin S.B."/>
            <person name="Spatafora J.W."/>
            <person name="Crous P.W."/>
            <person name="Grigoriev I.V."/>
        </authorList>
    </citation>
    <scope>NUCLEOTIDE SEQUENCE</scope>
    <source>
        <strain evidence="2">IPT5</strain>
    </source>
</reference>
<gene>
    <name evidence="2" type="ORF">T440DRAFT_88788</name>
</gene>
<evidence type="ECO:0000313" key="3">
    <source>
        <dbReference type="Proteomes" id="UP000799423"/>
    </source>
</evidence>
<dbReference type="Proteomes" id="UP000799423">
    <property type="component" value="Unassembled WGS sequence"/>
</dbReference>
<dbReference type="AlphaFoldDB" id="A0A6A7B4J9"/>
<dbReference type="EMBL" id="MU006306">
    <property type="protein sequence ID" value="KAF2850456.1"/>
    <property type="molecule type" value="Genomic_DNA"/>
</dbReference>
<feature type="region of interest" description="Disordered" evidence="1">
    <location>
        <begin position="35"/>
        <end position="55"/>
    </location>
</feature>
<proteinExistence type="predicted"/>
<organism evidence="2 3">
    <name type="scientific">Plenodomus tracheiphilus IPT5</name>
    <dbReference type="NCBI Taxonomy" id="1408161"/>
    <lineage>
        <taxon>Eukaryota</taxon>
        <taxon>Fungi</taxon>
        <taxon>Dikarya</taxon>
        <taxon>Ascomycota</taxon>
        <taxon>Pezizomycotina</taxon>
        <taxon>Dothideomycetes</taxon>
        <taxon>Pleosporomycetidae</taxon>
        <taxon>Pleosporales</taxon>
        <taxon>Pleosporineae</taxon>
        <taxon>Leptosphaeriaceae</taxon>
        <taxon>Plenodomus</taxon>
    </lineage>
</organism>
<evidence type="ECO:0000313" key="2">
    <source>
        <dbReference type="EMBL" id="KAF2850456.1"/>
    </source>
</evidence>